<accession>C1B9F5</accession>
<protein>
    <recommendedName>
        <fullName evidence="5">Lipoprotein</fullName>
    </recommendedName>
</protein>
<feature type="region of interest" description="Disordered" evidence="1">
    <location>
        <begin position="24"/>
        <end position="54"/>
    </location>
</feature>
<organism evidence="3 4">
    <name type="scientific">Rhodococcus opacus (strain B4)</name>
    <dbReference type="NCBI Taxonomy" id="632772"/>
    <lineage>
        <taxon>Bacteria</taxon>
        <taxon>Bacillati</taxon>
        <taxon>Actinomycetota</taxon>
        <taxon>Actinomycetes</taxon>
        <taxon>Mycobacteriales</taxon>
        <taxon>Nocardiaceae</taxon>
        <taxon>Rhodococcus</taxon>
    </lineage>
</organism>
<evidence type="ECO:0000313" key="4">
    <source>
        <dbReference type="Proteomes" id="UP000002212"/>
    </source>
</evidence>
<dbReference type="HOGENOM" id="CLU_2024951_0_0_11"/>
<dbReference type="PATRIC" id="fig|632772.20.peg.4260"/>
<feature type="signal peptide" evidence="2">
    <location>
        <begin position="1"/>
        <end position="23"/>
    </location>
</feature>
<gene>
    <name evidence="3" type="ordered locus">ROP_40610</name>
</gene>
<evidence type="ECO:0000256" key="2">
    <source>
        <dbReference type="SAM" id="SignalP"/>
    </source>
</evidence>
<evidence type="ECO:0000313" key="3">
    <source>
        <dbReference type="EMBL" id="BAH52308.1"/>
    </source>
</evidence>
<evidence type="ECO:0000256" key="1">
    <source>
        <dbReference type="SAM" id="MobiDB-lite"/>
    </source>
</evidence>
<dbReference type="Proteomes" id="UP000002212">
    <property type="component" value="Chromosome"/>
</dbReference>
<dbReference type="PROSITE" id="PS51257">
    <property type="entry name" value="PROKAR_LIPOPROTEIN"/>
    <property type="match status" value="1"/>
</dbReference>
<dbReference type="RefSeq" id="WP_012691245.1">
    <property type="nucleotide sequence ID" value="NC_012522.1"/>
</dbReference>
<feature type="compositionally biased region" description="Low complexity" evidence="1">
    <location>
        <begin position="26"/>
        <end position="37"/>
    </location>
</feature>
<reference evidence="3 4" key="1">
    <citation type="submission" date="2009-03" db="EMBL/GenBank/DDBJ databases">
        <title>Comparison of the complete genome sequences of Rhodococcus erythropolis PR4 and Rhodococcus opacus B4.</title>
        <authorList>
            <person name="Takarada H."/>
            <person name="Sekine M."/>
            <person name="Hosoyama A."/>
            <person name="Yamada R."/>
            <person name="Fujisawa T."/>
            <person name="Omata S."/>
            <person name="Shimizu A."/>
            <person name="Tsukatani N."/>
            <person name="Tanikawa S."/>
            <person name="Fujita N."/>
            <person name="Harayama S."/>
        </authorList>
    </citation>
    <scope>NUCLEOTIDE SEQUENCE [LARGE SCALE GENOMIC DNA]</scope>
    <source>
        <strain evidence="3 4">B4</strain>
    </source>
</reference>
<dbReference type="AlphaFoldDB" id="C1B9F5"/>
<dbReference type="STRING" id="632772.ROP_40610"/>
<sequence length="122" mass="12985">MRITHALVSAAVLCAALVGCSNADDTTTPSTPTAEPSPAFPGAPVDNPAEQVADVPTEFDVHCDDLLMMLDNMRKLDPNVNANEVLDYYLTESQSSPAWDTTPALEQKMVIAAFEQAKTGSC</sequence>
<dbReference type="KEGG" id="rop:ROP_40610"/>
<proteinExistence type="predicted"/>
<keyword evidence="2" id="KW-0732">Signal</keyword>
<name>C1B9F5_RHOOB</name>
<feature type="chain" id="PRO_5002904975" description="Lipoprotein" evidence="2">
    <location>
        <begin position="24"/>
        <end position="122"/>
    </location>
</feature>
<dbReference type="EMBL" id="AP011115">
    <property type="protein sequence ID" value="BAH52308.1"/>
    <property type="molecule type" value="Genomic_DNA"/>
</dbReference>
<evidence type="ECO:0008006" key="5">
    <source>
        <dbReference type="Google" id="ProtNLM"/>
    </source>
</evidence>